<dbReference type="PATRIC" id="fig|1161421.3.peg.1591"/>
<dbReference type="AlphaFoldDB" id="J5GSK3"/>
<name>J5GSK3_STROR</name>
<evidence type="ECO:0000313" key="2">
    <source>
        <dbReference type="Proteomes" id="UP000006745"/>
    </source>
</evidence>
<evidence type="ECO:0000313" key="1">
    <source>
        <dbReference type="EMBL" id="EJP21033.1"/>
    </source>
</evidence>
<dbReference type="EMBL" id="ALJN01000016">
    <property type="protein sequence ID" value="EJP21033.1"/>
    <property type="molecule type" value="Genomic_DNA"/>
</dbReference>
<organism evidence="1 2">
    <name type="scientific">Streptococcus oralis SK304</name>
    <dbReference type="NCBI Taxonomy" id="1161421"/>
    <lineage>
        <taxon>Bacteria</taxon>
        <taxon>Bacillati</taxon>
        <taxon>Bacillota</taxon>
        <taxon>Bacilli</taxon>
        <taxon>Lactobacillales</taxon>
        <taxon>Streptococcaceae</taxon>
        <taxon>Streptococcus</taxon>
    </lineage>
</organism>
<proteinExistence type="predicted"/>
<dbReference type="Proteomes" id="UP000006745">
    <property type="component" value="Unassembled WGS sequence"/>
</dbReference>
<sequence length="47" mass="5637">MIQNLVAEELATYGVESFNSVRFMERYQLKTVTDEIMVRTEFYKQVE</sequence>
<accession>J5GSK3</accession>
<gene>
    <name evidence="1" type="ORF">HMPREF1125_1054</name>
</gene>
<protein>
    <submittedName>
        <fullName evidence="1">Uncharacterized protein</fullName>
    </submittedName>
</protein>
<reference evidence="1 2" key="1">
    <citation type="submission" date="2012-07" db="EMBL/GenBank/DDBJ databases">
        <authorList>
            <person name="Durkin A.S."/>
            <person name="McCorrison J."/>
            <person name="Torralba M."/>
            <person name="Gillis M."/>
            <person name="Methe B."/>
            <person name="Sutton G."/>
            <person name="Nelson K.E."/>
        </authorList>
    </citation>
    <scope>NUCLEOTIDE SEQUENCE [LARGE SCALE GENOMIC DNA]</scope>
    <source>
        <strain evidence="1 2">SK304</strain>
    </source>
</reference>
<comment type="caution">
    <text evidence="1">The sequence shown here is derived from an EMBL/GenBank/DDBJ whole genome shotgun (WGS) entry which is preliminary data.</text>
</comment>